<evidence type="ECO:0000313" key="3">
    <source>
        <dbReference type="Proteomes" id="UP000499080"/>
    </source>
</evidence>
<dbReference type="EMBL" id="BGPR01002923">
    <property type="protein sequence ID" value="GBM81097.1"/>
    <property type="molecule type" value="Genomic_DNA"/>
</dbReference>
<protein>
    <submittedName>
        <fullName evidence="2">Uncharacterized protein</fullName>
    </submittedName>
</protein>
<keyword evidence="3" id="KW-1185">Reference proteome</keyword>
<evidence type="ECO:0000313" key="2">
    <source>
        <dbReference type="EMBL" id="GBM81097.1"/>
    </source>
</evidence>
<proteinExistence type="predicted"/>
<evidence type="ECO:0000256" key="1">
    <source>
        <dbReference type="SAM" id="MobiDB-lite"/>
    </source>
</evidence>
<dbReference type="AlphaFoldDB" id="A0A4Y2ITI1"/>
<dbReference type="Proteomes" id="UP000499080">
    <property type="component" value="Unassembled WGS sequence"/>
</dbReference>
<organism evidence="2 3">
    <name type="scientific">Araneus ventricosus</name>
    <name type="common">Orbweaver spider</name>
    <name type="synonym">Epeira ventricosa</name>
    <dbReference type="NCBI Taxonomy" id="182803"/>
    <lineage>
        <taxon>Eukaryota</taxon>
        <taxon>Metazoa</taxon>
        <taxon>Ecdysozoa</taxon>
        <taxon>Arthropoda</taxon>
        <taxon>Chelicerata</taxon>
        <taxon>Arachnida</taxon>
        <taxon>Araneae</taxon>
        <taxon>Araneomorphae</taxon>
        <taxon>Entelegynae</taxon>
        <taxon>Araneoidea</taxon>
        <taxon>Araneidae</taxon>
        <taxon>Araneus</taxon>
    </lineage>
</organism>
<comment type="caution">
    <text evidence="2">The sequence shown here is derived from an EMBL/GenBank/DDBJ whole genome shotgun (WGS) entry which is preliminary data.</text>
</comment>
<gene>
    <name evidence="2" type="ORF">AVEN_235554_1</name>
</gene>
<feature type="region of interest" description="Disordered" evidence="1">
    <location>
        <begin position="1"/>
        <end position="52"/>
    </location>
</feature>
<accession>A0A4Y2ITI1</accession>
<reference evidence="2 3" key="1">
    <citation type="journal article" date="2019" name="Sci. Rep.">
        <title>Orb-weaving spider Araneus ventricosus genome elucidates the spidroin gene catalogue.</title>
        <authorList>
            <person name="Kono N."/>
            <person name="Nakamura H."/>
            <person name="Ohtoshi R."/>
            <person name="Moran D.A.P."/>
            <person name="Shinohara A."/>
            <person name="Yoshida Y."/>
            <person name="Fujiwara M."/>
            <person name="Mori M."/>
            <person name="Tomita M."/>
            <person name="Arakawa K."/>
        </authorList>
    </citation>
    <scope>NUCLEOTIDE SEQUENCE [LARGE SCALE GENOMIC DNA]</scope>
</reference>
<sequence>MMPSPRSHGANERPPRQESETEIGVQSAITPTPTPSVGGTSRHRCGGTSTRPSARTRLLIQRLNLLNTFITTDEISRPLGIFIVRWNLTCITNFLS</sequence>
<name>A0A4Y2ITI1_ARAVE</name>
<feature type="compositionally biased region" description="Basic and acidic residues" evidence="1">
    <location>
        <begin position="9"/>
        <end position="19"/>
    </location>
</feature>